<evidence type="ECO:0000259" key="1">
    <source>
        <dbReference type="PROSITE" id="PS50206"/>
    </source>
</evidence>
<protein>
    <submittedName>
        <fullName evidence="2">Sulfurtransferase</fullName>
    </submittedName>
</protein>
<dbReference type="CDD" id="cd00158">
    <property type="entry name" value="RHOD"/>
    <property type="match status" value="1"/>
</dbReference>
<dbReference type="RefSeq" id="WP_030448532.1">
    <property type="nucleotide sequence ID" value="NZ_AP023354.1"/>
</dbReference>
<organism evidence="2 3">
    <name type="scientific">Actinocatenispora sera</name>
    <dbReference type="NCBI Taxonomy" id="390989"/>
    <lineage>
        <taxon>Bacteria</taxon>
        <taxon>Bacillati</taxon>
        <taxon>Actinomycetota</taxon>
        <taxon>Actinomycetes</taxon>
        <taxon>Micromonosporales</taxon>
        <taxon>Micromonosporaceae</taxon>
        <taxon>Actinocatenispora</taxon>
    </lineage>
</organism>
<dbReference type="SMART" id="SM00450">
    <property type="entry name" value="RHOD"/>
    <property type="match status" value="1"/>
</dbReference>
<dbReference type="Gene3D" id="3.40.250.10">
    <property type="entry name" value="Rhodanese-like domain"/>
    <property type="match status" value="1"/>
</dbReference>
<dbReference type="EMBL" id="AP023354">
    <property type="protein sequence ID" value="BCJ28781.1"/>
    <property type="molecule type" value="Genomic_DNA"/>
</dbReference>
<dbReference type="PROSITE" id="PS50206">
    <property type="entry name" value="RHODANESE_3"/>
    <property type="match status" value="1"/>
</dbReference>
<dbReference type="InterPro" id="IPR036873">
    <property type="entry name" value="Rhodanese-like_dom_sf"/>
</dbReference>
<gene>
    <name evidence="2" type="ORF">Asera_28890</name>
</gene>
<accession>A0A810L302</accession>
<dbReference type="InterPro" id="IPR001763">
    <property type="entry name" value="Rhodanese-like_dom"/>
</dbReference>
<sequence length="113" mass="11957">MTASITRDELRAAVETGTVTVVDALGGEYWQRQHLPGAIPLVAAEVQARAADLLPDTAAPIAVYCSNPACGNSKDVAARLERLGYTDVRTYRDGIEDWVGAGLPTESATEARA</sequence>
<dbReference type="OrthoDB" id="9802991at2"/>
<reference evidence="2" key="1">
    <citation type="submission" date="2020-08" db="EMBL/GenBank/DDBJ databases">
        <title>Whole genome shotgun sequence of Actinocatenispora sera NBRC 101916.</title>
        <authorList>
            <person name="Komaki H."/>
            <person name="Tamura T."/>
        </authorList>
    </citation>
    <scope>NUCLEOTIDE SEQUENCE</scope>
    <source>
        <strain evidence="2">NBRC 101916</strain>
    </source>
</reference>
<proteinExistence type="predicted"/>
<evidence type="ECO:0000313" key="2">
    <source>
        <dbReference type="EMBL" id="BCJ28781.1"/>
    </source>
</evidence>
<dbReference type="Pfam" id="PF00581">
    <property type="entry name" value="Rhodanese"/>
    <property type="match status" value="1"/>
</dbReference>
<dbReference type="SUPFAM" id="SSF52821">
    <property type="entry name" value="Rhodanese/Cell cycle control phosphatase"/>
    <property type="match status" value="1"/>
</dbReference>
<keyword evidence="3" id="KW-1185">Reference proteome</keyword>
<feature type="domain" description="Rhodanese" evidence="1">
    <location>
        <begin position="15"/>
        <end position="107"/>
    </location>
</feature>
<evidence type="ECO:0000313" key="3">
    <source>
        <dbReference type="Proteomes" id="UP000680750"/>
    </source>
</evidence>
<dbReference type="KEGG" id="aser:Asera_28890"/>
<name>A0A810L302_9ACTN</name>
<dbReference type="AlphaFoldDB" id="A0A810L302"/>
<dbReference type="Proteomes" id="UP000680750">
    <property type="component" value="Chromosome"/>
</dbReference>